<evidence type="ECO:0000313" key="1">
    <source>
        <dbReference type="EMBL" id="KAK7500559.1"/>
    </source>
</evidence>
<proteinExistence type="predicted"/>
<name>A0ABD0LNG6_9CAEN</name>
<dbReference type="AlphaFoldDB" id="A0ABD0LNG6"/>
<dbReference type="EMBL" id="JACVVK020000036">
    <property type="protein sequence ID" value="KAK7500559.1"/>
    <property type="molecule type" value="Genomic_DNA"/>
</dbReference>
<sequence length="174" mass="19746">MKTHLFTDGGMRCHRSLHCSQENSRTGMQSSERHPSITKISGCDTFDQTRQDKIVQRVYVWSSALRVLGVNVKRTGVVSKSSNTRYSLTEHACGRPSLERPRDCNDEVALEVHQRSAGPRLGYPMRLCELHHNARVARSRQRSTGHKTFLNADTSHFYSQPYVSFSSFLVSICC</sequence>
<accession>A0ABD0LNG6</accession>
<evidence type="ECO:0000313" key="2">
    <source>
        <dbReference type="Proteomes" id="UP001519460"/>
    </source>
</evidence>
<comment type="caution">
    <text evidence="1">The sequence shown here is derived from an EMBL/GenBank/DDBJ whole genome shotgun (WGS) entry which is preliminary data.</text>
</comment>
<protein>
    <submittedName>
        <fullName evidence="1">Uncharacterized protein</fullName>
    </submittedName>
</protein>
<dbReference type="Proteomes" id="UP001519460">
    <property type="component" value="Unassembled WGS sequence"/>
</dbReference>
<reference evidence="1 2" key="1">
    <citation type="journal article" date="2023" name="Sci. Data">
        <title>Genome assembly of the Korean intertidal mud-creeper Batillaria attramentaria.</title>
        <authorList>
            <person name="Patra A.K."/>
            <person name="Ho P.T."/>
            <person name="Jun S."/>
            <person name="Lee S.J."/>
            <person name="Kim Y."/>
            <person name="Won Y.J."/>
        </authorList>
    </citation>
    <scope>NUCLEOTIDE SEQUENCE [LARGE SCALE GENOMIC DNA]</scope>
    <source>
        <strain evidence="1">Wonlab-2016</strain>
    </source>
</reference>
<gene>
    <name evidence="1" type="ORF">BaRGS_00008134</name>
</gene>
<organism evidence="1 2">
    <name type="scientific">Batillaria attramentaria</name>
    <dbReference type="NCBI Taxonomy" id="370345"/>
    <lineage>
        <taxon>Eukaryota</taxon>
        <taxon>Metazoa</taxon>
        <taxon>Spiralia</taxon>
        <taxon>Lophotrochozoa</taxon>
        <taxon>Mollusca</taxon>
        <taxon>Gastropoda</taxon>
        <taxon>Caenogastropoda</taxon>
        <taxon>Sorbeoconcha</taxon>
        <taxon>Cerithioidea</taxon>
        <taxon>Batillariidae</taxon>
        <taxon>Batillaria</taxon>
    </lineage>
</organism>
<keyword evidence="2" id="KW-1185">Reference proteome</keyword>